<evidence type="ECO:0000313" key="1">
    <source>
        <dbReference type="EMBL" id="JAP08898.1"/>
    </source>
</evidence>
<reference evidence="1" key="1">
    <citation type="submission" date="2015-12" db="EMBL/GenBank/DDBJ databases">
        <title>Gene expression during late stages of embryo sac development: a critical building block for successful pollen-pistil interactions.</title>
        <authorList>
            <person name="Liu Y."/>
            <person name="Joly V."/>
            <person name="Sabar M."/>
            <person name="Matton D.P."/>
        </authorList>
    </citation>
    <scope>NUCLEOTIDE SEQUENCE</scope>
</reference>
<organism evidence="1">
    <name type="scientific">Solanum chacoense</name>
    <name type="common">Chaco potato</name>
    <dbReference type="NCBI Taxonomy" id="4108"/>
    <lineage>
        <taxon>Eukaryota</taxon>
        <taxon>Viridiplantae</taxon>
        <taxon>Streptophyta</taxon>
        <taxon>Embryophyta</taxon>
        <taxon>Tracheophyta</taxon>
        <taxon>Spermatophyta</taxon>
        <taxon>Magnoliopsida</taxon>
        <taxon>eudicotyledons</taxon>
        <taxon>Gunneridae</taxon>
        <taxon>Pentapetalae</taxon>
        <taxon>asterids</taxon>
        <taxon>lamiids</taxon>
        <taxon>Solanales</taxon>
        <taxon>Solanaceae</taxon>
        <taxon>Solanoideae</taxon>
        <taxon>Solaneae</taxon>
        <taxon>Solanum</taxon>
    </lineage>
</organism>
<name>A0A0V0GKX9_SOLCH</name>
<protein>
    <submittedName>
        <fullName evidence="1">Putative ovule protein</fullName>
    </submittedName>
</protein>
<accession>A0A0V0GKX9</accession>
<sequence length="86" mass="10190">VNHLFADALTFIREEIDSNSPKFSGREINLSDQSFFLYFCCSLFNVMIRFMRKFDGILVSLFRRILESDLINSEVVWNRMRSLNQS</sequence>
<proteinExistence type="predicted"/>
<dbReference type="AlphaFoldDB" id="A0A0V0GKX9"/>
<dbReference type="EMBL" id="GEDG01036063">
    <property type="protein sequence ID" value="JAP08898.1"/>
    <property type="molecule type" value="Transcribed_RNA"/>
</dbReference>
<feature type="non-terminal residue" evidence="1">
    <location>
        <position position="1"/>
    </location>
</feature>